<dbReference type="SMART" id="SM00355">
    <property type="entry name" value="ZnF_C2H2"/>
    <property type="match status" value="2"/>
</dbReference>
<dbReference type="PROSITE" id="PS50222">
    <property type="entry name" value="EF_HAND_2"/>
    <property type="match status" value="1"/>
</dbReference>
<dbReference type="Pfam" id="PF03321">
    <property type="entry name" value="GH3"/>
    <property type="match status" value="1"/>
</dbReference>
<dbReference type="Gene3D" id="1.10.238.10">
    <property type="entry name" value="EF-hand"/>
    <property type="match status" value="1"/>
</dbReference>
<keyword evidence="1" id="KW-0479">Metal-binding</keyword>
<feature type="compositionally biased region" description="Basic and acidic residues" evidence="2">
    <location>
        <begin position="1857"/>
        <end position="1873"/>
    </location>
</feature>
<dbReference type="OrthoDB" id="188021at2759"/>
<gene>
    <name evidence="5" type="ORF">TrCOL_g10691</name>
</gene>
<evidence type="ECO:0000313" key="6">
    <source>
        <dbReference type="Proteomes" id="UP001165065"/>
    </source>
</evidence>
<protein>
    <recommendedName>
        <fullName evidence="7">Calmodulin</fullName>
    </recommendedName>
</protein>
<feature type="region of interest" description="Disordered" evidence="2">
    <location>
        <begin position="1"/>
        <end position="40"/>
    </location>
</feature>
<keyword evidence="1" id="KW-0862">Zinc</keyword>
<dbReference type="InterPro" id="IPR011992">
    <property type="entry name" value="EF-hand-dom_pair"/>
</dbReference>
<dbReference type="GO" id="GO:0008270">
    <property type="term" value="F:zinc ion binding"/>
    <property type="evidence" value="ECO:0007669"/>
    <property type="project" value="UniProtKB-KW"/>
</dbReference>
<keyword evidence="6" id="KW-1185">Reference proteome</keyword>
<dbReference type="SMART" id="SM00015">
    <property type="entry name" value="IQ"/>
    <property type="match status" value="5"/>
</dbReference>
<feature type="compositionally biased region" description="Low complexity" evidence="2">
    <location>
        <begin position="1051"/>
        <end position="1066"/>
    </location>
</feature>
<dbReference type="PROSITE" id="PS50096">
    <property type="entry name" value="IQ"/>
    <property type="match status" value="2"/>
</dbReference>
<dbReference type="Pfam" id="PF00612">
    <property type="entry name" value="IQ"/>
    <property type="match status" value="1"/>
</dbReference>
<evidence type="ECO:0008006" key="7">
    <source>
        <dbReference type="Google" id="ProtNLM"/>
    </source>
</evidence>
<dbReference type="InterPro" id="IPR013087">
    <property type="entry name" value="Znf_C2H2_type"/>
</dbReference>
<dbReference type="PROSITE" id="PS50157">
    <property type="entry name" value="ZINC_FINGER_C2H2_2"/>
    <property type="match status" value="1"/>
</dbReference>
<organism evidence="5 6">
    <name type="scientific">Triparma columacea</name>
    <dbReference type="NCBI Taxonomy" id="722753"/>
    <lineage>
        <taxon>Eukaryota</taxon>
        <taxon>Sar</taxon>
        <taxon>Stramenopiles</taxon>
        <taxon>Ochrophyta</taxon>
        <taxon>Bolidophyceae</taxon>
        <taxon>Parmales</taxon>
        <taxon>Triparmaceae</taxon>
        <taxon>Triparma</taxon>
    </lineage>
</organism>
<feature type="domain" description="C2H2-type" evidence="3">
    <location>
        <begin position="1546"/>
        <end position="1570"/>
    </location>
</feature>
<evidence type="ECO:0000313" key="5">
    <source>
        <dbReference type="EMBL" id="GMI46158.1"/>
    </source>
</evidence>
<sequence length="1879" mass="214168">MVKVDRRSAATAAEEDGSSSGSSASSYEWVTDSEAEDEEVTSTMVETSMAKTLLALVPFTKAYKEANEAMFELNDVKGMQAEVARCRELKELLDQGLHDEALVEMMGDTTMDFHDFNKTKHVMRQEGSWTYETMRQKVARLEKEAKEQGLGEQTAVGAEGHTRKKILIRKIFDAERRWDLAHTVIDFSSDMNWHGSTNLDDTEDPILGNKKMKHMGCKWRGENDEGVDFMCNNAKLQHPWRTYKDEFGAEVPEQISFCHYHAKFCLDPNKSHGDHLVKIKEPNEFALCNECFVQKVKRPPPTLPKFRIPGVARAARNVANQAKLVGGFGTDASTEALSENSICDWKPNRHIIAERGLSCNNKVFRNPETKALCRQCGWHLEECCMVHKDSDASKKRITMPNEHGLCVAHYVSKFGHPPKKMLLPYPGMEKKTKDEEKIITIEEQLTHPLRPHGMGPEMMDPPAIYTSPLKPKNWKQKLRKYAQARRHNVQVTTQGDSAATRIQKNYRMYKSQCLREVKFKQRLALKRHRAAIRIQCNARRYIQKEEVEEIKKNTVNAVNLVIRLTRGLLARKKVKRKKAALVLQRGGLRAVASALMFAVKSTLEVRHEHEHEEWGHLTLQRYAKGFVTRLRVRQRRAQVKKEIWASLILQKRYRGRIGRRRFDHLYRVTMWEHACATVVQSAVRRRLAISYVNHRRITWNAAALTIQRFALMFVAKMVVYHERKSIQMFWDWLAPTLPKHAFDTLLPRTFYGSKSYQINPSELRRMTMAEKSEYFVKLKEDAIMKEELEALALNPGASIATSTSEEQPGEQFFRKYDPDACGQVSRMDFASALQDMWDSAGCPLLKSESGALVKRFDHHNDGWVDYYRFLRFASRHEKPCAIHGRLICADCISFGQCVKHGMVLCSRFDPQLASPNVCKCGHYVSAHEMIPEPNLDEEYANGVLSKAQMDVIFKKEKKPDLEKPARAGGGMELGEVLNLTRYQIEKEMTRVKKADPSAVVGGTAATATATAPASANVNTFFGADPLQPTASSTAPPPTMKKILNGKPPPLKMSKSSLSRSAKFSFAHSDEDKKDDDGPYSPTSSNGSMYEETHARQRARTQEIIDSTLPHTSLLVDRQDHDHLVKHTSALPNRDQHFHSIKHHQYEDLHHMVKSQHAPSYTESVKMVHHEHHLISYANDTFLKKEQSQAELEKGFKITNPIPLISDGELRLTTKAVDLYLHIFNKVRDEELKLIEDDVAFVNFCFNFIVFLERHWRKLCKDLRLGKLNKRLPISESRREKIESAMLPNPKRAKLFEEGLRKLGFHDRASGTKATAKTVDDDEEKNAKRFKKHVIEKMKASEPPATSREHRLPINMGVKLEDRSFISNPMTEKEQRKTYAASVKSKTLNVLVAEKQLRIEQRGDDTSTQFGDEYNLDSDMSIETASMLSNVSSNDSFKHGGGSIASVASRRSKVSSGGESLSSQFNVTDEMRKMTLRDYFTLSLDYDETTDAMNTNFPKKLIRRGSESDLRPMTMQNLFKSGHILKKLPRPVPDDIIAQPQRTVKGFICGHPGCGQVFMSQQSCKQHQKQHELRTRLGVATPMTDQYLLSVFPKDIPWKRHPFNKIEGNAAPYVCPIDGCNKTYPNPEQVKRHMLMGHSKGQVKTFIDKHNKKVALSVEFYGNFRLVPPFPPPKGVPTLLCPHHAPCNVKCPICLDVIAAKGPVPPIKFYQSAKAVITDVNKNKVALTFSVSESERGPLIYPRSGHKKLMYAQLKALCVDTLGHNFAAVCTMYTYNDMKNMGFTDWAKFGSDAVDRDNELFQESEVSWLRLEDLKGSCYALCCERDEYKKRKLMGDLPEGAKFCRYLFDRVTMQPAGKRRDPKDKGESKQDKMMKQMGQW</sequence>
<dbReference type="SUPFAM" id="SSF47473">
    <property type="entry name" value="EF-hand"/>
    <property type="match status" value="1"/>
</dbReference>
<dbReference type="PROSITE" id="PS00028">
    <property type="entry name" value="ZINC_FINGER_C2H2_1"/>
    <property type="match status" value="2"/>
</dbReference>
<dbReference type="EMBL" id="BRYA01000285">
    <property type="protein sequence ID" value="GMI46158.1"/>
    <property type="molecule type" value="Genomic_DNA"/>
</dbReference>
<dbReference type="Gene3D" id="3.30.160.60">
    <property type="entry name" value="Classic Zinc Finger"/>
    <property type="match status" value="1"/>
</dbReference>
<evidence type="ECO:0000259" key="4">
    <source>
        <dbReference type="PROSITE" id="PS50222"/>
    </source>
</evidence>
<feature type="compositionally biased region" description="Acidic residues" evidence="2">
    <location>
        <begin position="31"/>
        <end position="40"/>
    </location>
</feature>
<keyword evidence="1" id="KW-0863">Zinc-finger</keyword>
<evidence type="ECO:0000256" key="2">
    <source>
        <dbReference type="SAM" id="MobiDB-lite"/>
    </source>
</evidence>
<feature type="region of interest" description="Disordered" evidence="2">
    <location>
        <begin position="1026"/>
        <end position="1098"/>
    </location>
</feature>
<feature type="domain" description="EF-hand" evidence="4">
    <location>
        <begin position="804"/>
        <end position="839"/>
    </location>
</feature>
<dbReference type="InterPro" id="IPR000048">
    <property type="entry name" value="IQ_motif_EF-hand-BS"/>
</dbReference>
<reference evidence="6" key="1">
    <citation type="journal article" date="2023" name="Commun. Biol.">
        <title>Genome analysis of Parmales, the sister group of diatoms, reveals the evolutionary specialization of diatoms from phago-mixotrophs to photoautotrophs.</title>
        <authorList>
            <person name="Ban H."/>
            <person name="Sato S."/>
            <person name="Yoshikawa S."/>
            <person name="Yamada K."/>
            <person name="Nakamura Y."/>
            <person name="Ichinomiya M."/>
            <person name="Sato N."/>
            <person name="Blanc-Mathieu R."/>
            <person name="Endo H."/>
            <person name="Kuwata A."/>
            <person name="Ogata H."/>
        </authorList>
    </citation>
    <scope>NUCLEOTIDE SEQUENCE [LARGE SCALE GENOMIC DNA]</scope>
</reference>
<evidence type="ECO:0000256" key="1">
    <source>
        <dbReference type="PROSITE-ProRule" id="PRU00042"/>
    </source>
</evidence>
<accession>A0A9W7GLE7</accession>
<dbReference type="Proteomes" id="UP001165065">
    <property type="component" value="Unassembled WGS sequence"/>
</dbReference>
<name>A0A9W7GLE7_9STRA</name>
<comment type="caution">
    <text evidence="5">The sequence shown here is derived from an EMBL/GenBank/DDBJ whole genome shotgun (WGS) entry which is preliminary data.</text>
</comment>
<dbReference type="GO" id="GO:0005509">
    <property type="term" value="F:calcium ion binding"/>
    <property type="evidence" value="ECO:0007669"/>
    <property type="project" value="InterPro"/>
</dbReference>
<feature type="compositionally biased region" description="Basic and acidic residues" evidence="2">
    <location>
        <begin position="1067"/>
        <end position="1076"/>
    </location>
</feature>
<dbReference type="InterPro" id="IPR002048">
    <property type="entry name" value="EF_hand_dom"/>
</dbReference>
<feature type="region of interest" description="Disordered" evidence="2">
    <location>
        <begin position="1854"/>
        <end position="1879"/>
    </location>
</feature>
<evidence type="ECO:0000259" key="3">
    <source>
        <dbReference type="PROSITE" id="PS50157"/>
    </source>
</evidence>
<proteinExistence type="predicted"/>